<dbReference type="InterPro" id="IPR011054">
    <property type="entry name" value="Rudment_hybrid_motif"/>
</dbReference>
<evidence type="ECO:0000256" key="3">
    <source>
        <dbReference type="ARBA" id="ARBA00022755"/>
    </source>
</evidence>
<dbReference type="InterPro" id="IPR054350">
    <property type="entry name" value="PurT/PurK_preATP-grasp"/>
</dbReference>
<dbReference type="PROSITE" id="PS50975">
    <property type="entry name" value="ATP_GRASP"/>
    <property type="match status" value="1"/>
</dbReference>
<dbReference type="EMBL" id="CP039247">
    <property type="protein sequence ID" value="QCB29295.1"/>
    <property type="molecule type" value="Genomic_DNA"/>
</dbReference>
<dbReference type="InterPro" id="IPR016185">
    <property type="entry name" value="PreATP-grasp_dom_sf"/>
</dbReference>
<dbReference type="KEGG" id="cee:CENDO_10205"/>
<dbReference type="NCBIfam" id="NF006766">
    <property type="entry name" value="PRK09288.1"/>
    <property type="match status" value="1"/>
</dbReference>
<dbReference type="PANTHER" id="PTHR43055">
    <property type="entry name" value="FORMATE-DEPENDENT PHOSPHORIBOSYLGLYCINAMIDE FORMYLTRANSFERASE"/>
    <property type="match status" value="1"/>
</dbReference>
<dbReference type="GO" id="GO:0016874">
    <property type="term" value="F:ligase activity"/>
    <property type="evidence" value="ECO:0007669"/>
    <property type="project" value="UniProtKB-KW"/>
</dbReference>
<protein>
    <submittedName>
        <fullName evidence="8">Phosphoribosylglycinamide formyltransferase 2</fullName>
        <ecNumber evidence="8">2.1.2.-</ecNumber>
    </submittedName>
</protein>
<dbReference type="EC" id="2.1.2.-" evidence="8"/>
<dbReference type="GO" id="GO:0046872">
    <property type="term" value="F:metal ion binding"/>
    <property type="evidence" value="ECO:0007669"/>
    <property type="project" value="InterPro"/>
</dbReference>
<feature type="domain" description="ATP-grasp" evidence="7">
    <location>
        <begin position="122"/>
        <end position="316"/>
    </location>
</feature>
<accession>A0A4P7QI24</accession>
<evidence type="ECO:0000256" key="6">
    <source>
        <dbReference type="PROSITE-ProRule" id="PRU00409"/>
    </source>
</evidence>
<name>A0A4P7QI24_9CORY</name>
<dbReference type="Gene3D" id="3.40.50.20">
    <property type="match status" value="1"/>
</dbReference>
<evidence type="ECO:0000313" key="8">
    <source>
        <dbReference type="EMBL" id="QCB29295.1"/>
    </source>
</evidence>
<organism evidence="8 9">
    <name type="scientific">Corynebacterium endometrii</name>
    <dbReference type="NCBI Taxonomy" id="2488819"/>
    <lineage>
        <taxon>Bacteria</taxon>
        <taxon>Bacillati</taxon>
        <taxon>Actinomycetota</taxon>
        <taxon>Actinomycetes</taxon>
        <taxon>Mycobacteriales</taxon>
        <taxon>Corynebacteriaceae</taxon>
        <taxon>Corynebacterium</taxon>
    </lineage>
</organism>
<dbReference type="Gene3D" id="3.30.1490.20">
    <property type="entry name" value="ATP-grasp fold, A domain"/>
    <property type="match status" value="1"/>
</dbReference>
<dbReference type="SUPFAM" id="SSF56059">
    <property type="entry name" value="Glutathione synthetase ATP-binding domain-like"/>
    <property type="match status" value="1"/>
</dbReference>
<evidence type="ECO:0000259" key="7">
    <source>
        <dbReference type="PROSITE" id="PS50975"/>
    </source>
</evidence>
<keyword evidence="8" id="KW-0808">Transferase</keyword>
<dbReference type="InterPro" id="IPR048740">
    <property type="entry name" value="PurT_C"/>
</dbReference>
<dbReference type="InterPro" id="IPR011761">
    <property type="entry name" value="ATP-grasp"/>
</dbReference>
<dbReference type="OrthoDB" id="9804625at2"/>
<dbReference type="SUPFAM" id="SSF52440">
    <property type="entry name" value="PreATP-grasp domain"/>
    <property type="match status" value="1"/>
</dbReference>
<evidence type="ECO:0000256" key="5">
    <source>
        <dbReference type="ARBA" id="ARBA00025704"/>
    </source>
</evidence>
<reference evidence="8 9" key="1">
    <citation type="submission" date="2019-04" db="EMBL/GenBank/DDBJ databases">
        <title>Corynebacterium endometrii sp. nov., isolated from the uterus of a cow with endometritis.</title>
        <authorList>
            <person name="Ballas P."/>
            <person name="Ruckert C."/>
            <person name="Wagener K."/>
            <person name="Drillich M."/>
            <person name="Kaempfer P."/>
            <person name="Busse H.-J."/>
            <person name="Ehling-Schulz M."/>
        </authorList>
    </citation>
    <scope>NUCLEOTIDE SEQUENCE [LARGE SCALE GENOMIC DNA]</scope>
    <source>
        <strain evidence="8 9">LMM-1653</strain>
    </source>
</reference>
<comment type="pathway">
    <text evidence="5">Purine metabolism.</text>
</comment>
<dbReference type="Gene3D" id="3.30.470.20">
    <property type="entry name" value="ATP-grasp fold, B domain"/>
    <property type="match status" value="1"/>
</dbReference>
<evidence type="ECO:0000256" key="4">
    <source>
        <dbReference type="ARBA" id="ARBA00022840"/>
    </source>
</evidence>
<dbReference type="Pfam" id="PF22660">
    <property type="entry name" value="RS_preATP-grasp-like"/>
    <property type="match status" value="1"/>
</dbReference>
<evidence type="ECO:0000256" key="1">
    <source>
        <dbReference type="ARBA" id="ARBA00022598"/>
    </source>
</evidence>
<evidence type="ECO:0000313" key="9">
    <source>
        <dbReference type="Proteomes" id="UP000296352"/>
    </source>
</evidence>
<gene>
    <name evidence="8" type="primary">purT</name>
    <name evidence="8" type="ORF">CENDO_10205</name>
</gene>
<dbReference type="InterPro" id="IPR003135">
    <property type="entry name" value="ATP-grasp_carboxylate-amine"/>
</dbReference>
<dbReference type="InterPro" id="IPR013815">
    <property type="entry name" value="ATP_grasp_subdomain_1"/>
</dbReference>
<dbReference type="PANTHER" id="PTHR43055:SF1">
    <property type="entry name" value="FORMATE-DEPENDENT PHOSPHORIBOSYLGLYCINAMIDE FORMYLTRANSFERASE"/>
    <property type="match status" value="1"/>
</dbReference>
<keyword evidence="3" id="KW-0658">Purine biosynthesis</keyword>
<evidence type="ECO:0000256" key="2">
    <source>
        <dbReference type="ARBA" id="ARBA00022741"/>
    </source>
</evidence>
<keyword evidence="9" id="KW-1185">Reference proteome</keyword>
<sequence length="406" mass="43581">MDFARNVGTPLSPNATKVMILGGGELGKDLAAAFHKLGLEVHAVERYEGSPAAQVAQFSHIADVTDKDAVLELAREIRPDFVVPEVENVSFEALAELDEHSPAVVVPTARACELTQTREAMRAAATELGLPTTAIRPAASAEQLREAVEELGYPCVVKPDVSTSGKGHMIVREPGEIEEAWAKVRRVGSDEERVIAERFVDFDYEVTVLAVRSIDPATGKLATWFSEPIGHRHEHGDLVEAWQPMAMNQRAAENARSVAARISNALGGRGVYGVELFVSGEDVYFSSVSPHPADTAMLTHYTQRFSQFDLHARAILGYPIDVTLVSPGAAVVLHAKDSGEEIAYAGLAEAMAVEETDVRLFGKPNAYPGRRMGLVASTAATVEEARDHAVLAASRITVGNPASEPA</sequence>
<dbReference type="Pfam" id="PF02222">
    <property type="entry name" value="ATP-grasp"/>
    <property type="match status" value="1"/>
</dbReference>
<dbReference type="GO" id="GO:0006164">
    <property type="term" value="P:purine nucleotide biosynthetic process"/>
    <property type="evidence" value="ECO:0007669"/>
    <property type="project" value="UniProtKB-KW"/>
</dbReference>
<keyword evidence="1" id="KW-0436">Ligase</keyword>
<dbReference type="GO" id="GO:0005829">
    <property type="term" value="C:cytosol"/>
    <property type="evidence" value="ECO:0007669"/>
    <property type="project" value="TreeGrafter"/>
</dbReference>
<proteinExistence type="predicted"/>
<dbReference type="GO" id="GO:0005524">
    <property type="term" value="F:ATP binding"/>
    <property type="evidence" value="ECO:0007669"/>
    <property type="project" value="UniProtKB-UniRule"/>
</dbReference>
<keyword evidence="4 6" id="KW-0067">ATP-binding</keyword>
<dbReference type="Proteomes" id="UP000296352">
    <property type="component" value="Chromosome"/>
</dbReference>
<dbReference type="GO" id="GO:0016740">
    <property type="term" value="F:transferase activity"/>
    <property type="evidence" value="ECO:0007669"/>
    <property type="project" value="UniProtKB-KW"/>
</dbReference>
<keyword evidence="2 6" id="KW-0547">Nucleotide-binding</keyword>
<dbReference type="RefSeq" id="WP_136141895.1">
    <property type="nucleotide sequence ID" value="NZ_CP039247.1"/>
</dbReference>
<dbReference type="SUPFAM" id="SSF51246">
    <property type="entry name" value="Rudiment single hybrid motif"/>
    <property type="match status" value="1"/>
</dbReference>
<dbReference type="AlphaFoldDB" id="A0A4P7QI24"/>
<dbReference type="Pfam" id="PF21244">
    <property type="entry name" value="PurT_C"/>
    <property type="match status" value="1"/>
</dbReference>